<dbReference type="KEGG" id="scy:SCATT_p12240"/>
<dbReference type="RefSeq" id="WP_014150972.1">
    <property type="nucleotide sequence ID" value="NC_016113.1"/>
</dbReference>
<proteinExistence type="inferred from homology"/>
<protein>
    <submittedName>
        <fullName evidence="8">Zinc-containing alcohol dehydrogenase</fullName>
    </submittedName>
</protein>
<accession>G8XF75</accession>
<keyword evidence="7" id="KW-1133">Transmembrane helix</keyword>
<dbReference type="InterPro" id="IPR036291">
    <property type="entry name" value="NAD(P)-bd_dom_sf"/>
</dbReference>
<dbReference type="PANTHER" id="PTHR43350:SF21">
    <property type="entry name" value="S-NITROSOMYCOTHIOL REDUCTASE MSCR"/>
    <property type="match status" value="1"/>
</dbReference>
<evidence type="ECO:0000313" key="8">
    <source>
        <dbReference type="EMBL" id="AEW99417.1"/>
    </source>
</evidence>
<geneLocation type="plasmid" evidence="8 9">
    <name>pSCATT</name>
</geneLocation>
<keyword evidence="4" id="KW-0862">Zinc</keyword>
<evidence type="ECO:0000256" key="5">
    <source>
        <dbReference type="ARBA" id="ARBA00023002"/>
    </source>
</evidence>
<dbReference type="KEGG" id="sct:SCAT_p0517"/>
<evidence type="ECO:0000256" key="2">
    <source>
        <dbReference type="ARBA" id="ARBA00008072"/>
    </source>
</evidence>
<feature type="transmembrane region" description="Helical" evidence="7">
    <location>
        <begin position="29"/>
        <end position="58"/>
    </location>
</feature>
<keyword evidence="5" id="KW-0560">Oxidoreductase</keyword>
<keyword evidence="7" id="KW-0472">Membrane</keyword>
<reference evidence="9" key="1">
    <citation type="submission" date="2011-12" db="EMBL/GenBank/DDBJ databases">
        <title>Complete genome sequence of Streptomyces cattleya strain DSM 46488.</title>
        <authorList>
            <person name="Ou H.-Y."/>
            <person name="Li P."/>
            <person name="Zhao C."/>
            <person name="O'Hagan D."/>
            <person name="Deng Z."/>
        </authorList>
    </citation>
    <scope>NUCLEOTIDE SEQUENCE [LARGE SCALE GENOMIC DNA]</scope>
    <source>
        <strain evidence="9">ATCC 35852 / DSM 46488 / JCM 4925 / NBRC 14057 / NRRL 8057</strain>
        <plasmid evidence="9">Plasmid pSCATT</plasmid>
    </source>
</reference>
<evidence type="ECO:0000256" key="3">
    <source>
        <dbReference type="ARBA" id="ARBA00022723"/>
    </source>
</evidence>
<name>F8JM59_STREN</name>
<dbReference type="HOGENOM" id="CLU_026673_14_3_11"/>
<evidence type="ECO:0000256" key="4">
    <source>
        <dbReference type="ARBA" id="ARBA00022833"/>
    </source>
</evidence>
<evidence type="ECO:0000256" key="6">
    <source>
        <dbReference type="SAM" id="MobiDB-lite"/>
    </source>
</evidence>
<dbReference type="GO" id="GO:0046872">
    <property type="term" value="F:metal ion binding"/>
    <property type="evidence" value="ECO:0007669"/>
    <property type="project" value="UniProtKB-KW"/>
</dbReference>
<feature type="region of interest" description="Disordered" evidence="6">
    <location>
        <begin position="94"/>
        <end position="124"/>
    </location>
</feature>
<sequence length="245" mass="24599">MAQQPVVRGVGDVAALVDTLGRLTGRSRFVWFLVFGGLFLDAYSNVFGCAVLTGAGAVVDTAAVRPGESVVVYGLGGVGLSAVLGGRGLADRRGGPGGGQAGVGAAARRPPRLPARRGGGGGAFADRRRGGVAVEAVGSAAVIGGCLSAVDCGGRVVPVGLPAPDRTLGAVPALAFAGEGKSLIGSYMGDSVPRRDIPRYLGLWRSGAMPVEWLHSGTVPLDGLDRALEDLAGGRAVRQLVHPAD</sequence>
<gene>
    <name evidence="8" type="ordered locus">SCATT_p12240</name>
</gene>
<dbReference type="Gene3D" id="3.40.50.720">
    <property type="entry name" value="NAD(P)-binding Rossmann-like Domain"/>
    <property type="match status" value="2"/>
</dbReference>
<dbReference type="Proteomes" id="UP000007842">
    <property type="component" value="Plasmid pSCATT"/>
</dbReference>
<dbReference type="SUPFAM" id="SSF51735">
    <property type="entry name" value="NAD(P)-binding Rossmann-fold domains"/>
    <property type="match status" value="1"/>
</dbReference>
<dbReference type="PANTHER" id="PTHR43350">
    <property type="entry name" value="NAD-DEPENDENT ALCOHOL DEHYDROGENASE"/>
    <property type="match status" value="1"/>
</dbReference>
<evidence type="ECO:0000256" key="7">
    <source>
        <dbReference type="SAM" id="Phobius"/>
    </source>
</evidence>
<comment type="cofactor">
    <cofactor evidence="1">
        <name>Zn(2+)</name>
        <dbReference type="ChEBI" id="CHEBI:29105"/>
    </cofactor>
</comment>
<evidence type="ECO:0000256" key="1">
    <source>
        <dbReference type="ARBA" id="ARBA00001947"/>
    </source>
</evidence>
<keyword evidence="7" id="KW-0812">Transmembrane</keyword>
<dbReference type="GO" id="GO:0016491">
    <property type="term" value="F:oxidoreductase activity"/>
    <property type="evidence" value="ECO:0007669"/>
    <property type="project" value="UniProtKB-KW"/>
</dbReference>
<accession>F8JM59</accession>
<dbReference type="EMBL" id="CP003229">
    <property type="protein sequence ID" value="AEW99417.1"/>
    <property type="molecule type" value="Genomic_DNA"/>
</dbReference>
<organism evidence="8 9">
    <name type="scientific">Streptantibioticus cattleyicolor (strain ATCC 35852 / DSM 46488 / JCM 4925 / NBRC 14057 / NRRL 8057)</name>
    <name type="common">Streptomyces cattleya</name>
    <dbReference type="NCBI Taxonomy" id="1003195"/>
    <lineage>
        <taxon>Bacteria</taxon>
        <taxon>Bacillati</taxon>
        <taxon>Actinomycetota</taxon>
        <taxon>Actinomycetes</taxon>
        <taxon>Kitasatosporales</taxon>
        <taxon>Streptomycetaceae</taxon>
        <taxon>Streptantibioticus</taxon>
    </lineage>
</organism>
<feature type="transmembrane region" description="Helical" evidence="7">
    <location>
        <begin position="70"/>
        <end position="90"/>
    </location>
</feature>
<keyword evidence="3" id="KW-0479">Metal-binding</keyword>
<dbReference type="PATRIC" id="fig|1003195.11.peg.497"/>
<keyword evidence="9" id="KW-1185">Reference proteome</keyword>
<comment type="similarity">
    <text evidence="2">Belongs to the zinc-containing alcohol dehydrogenase family.</text>
</comment>
<dbReference type="AlphaFoldDB" id="F8JM59"/>
<keyword evidence="8" id="KW-0614">Plasmid</keyword>
<evidence type="ECO:0000313" key="9">
    <source>
        <dbReference type="Proteomes" id="UP000007842"/>
    </source>
</evidence>
<dbReference type="Gene3D" id="3.90.180.10">
    <property type="entry name" value="Medium-chain alcohol dehydrogenases, catalytic domain"/>
    <property type="match status" value="1"/>
</dbReference>